<dbReference type="AlphaFoldDB" id="A0A0Q0XQB9"/>
<evidence type="ECO:0000313" key="3">
    <source>
        <dbReference type="Proteomes" id="UP000050827"/>
    </source>
</evidence>
<evidence type="ECO:0008006" key="4">
    <source>
        <dbReference type="Google" id="ProtNLM"/>
    </source>
</evidence>
<dbReference type="EMBL" id="LCTZ01000002">
    <property type="protein sequence ID" value="KQC31342.1"/>
    <property type="molecule type" value="Genomic_DNA"/>
</dbReference>
<sequence length="175" mass="19988">MNLFKSVFFIILSCAILFGAVLSCKGLPENSKENDSMDIEKKEPNPSEQTSKDEIIVRQKVSGGLLPFEREWVFYSNGEIHHPNGAVSNLSERQLKKLVLSSQMRRGLESMDTLYLAPMGSADFSTMELTLFDSDQIQKIRIEDANDTIPTVFWECWDNFQDLARKSLDRSKEKD</sequence>
<gene>
    <name evidence="2" type="ORF">AAY42_16705</name>
</gene>
<organism evidence="2 3">
    <name type="scientific">Flagellimonas eckloniae</name>
    <dbReference type="NCBI Taxonomy" id="346185"/>
    <lineage>
        <taxon>Bacteria</taxon>
        <taxon>Pseudomonadati</taxon>
        <taxon>Bacteroidota</taxon>
        <taxon>Flavobacteriia</taxon>
        <taxon>Flavobacteriales</taxon>
        <taxon>Flavobacteriaceae</taxon>
        <taxon>Flagellimonas</taxon>
    </lineage>
</organism>
<dbReference type="STRING" id="346185.AAY42_16705"/>
<accession>A0A0Q0XQB9</accession>
<dbReference type="PROSITE" id="PS51257">
    <property type="entry name" value="PROKAR_LIPOPROTEIN"/>
    <property type="match status" value="1"/>
</dbReference>
<name>A0A0Q0XQB9_9FLAO</name>
<evidence type="ECO:0000313" key="2">
    <source>
        <dbReference type="EMBL" id="KQC31342.1"/>
    </source>
</evidence>
<evidence type="ECO:0000256" key="1">
    <source>
        <dbReference type="SAM" id="MobiDB-lite"/>
    </source>
</evidence>
<protein>
    <recommendedName>
        <fullName evidence="4">Lipoprotein</fullName>
    </recommendedName>
</protein>
<reference evidence="2 3" key="1">
    <citation type="submission" date="2015-04" db="EMBL/GenBank/DDBJ databases">
        <title>Complete genome of flavobacterium.</title>
        <authorList>
            <person name="Kwon Y.M."/>
            <person name="Kim S.-J."/>
        </authorList>
    </citation>
    <scope>NUCLEOTIDE SEQUENCE [LARGE SCALE GENOMIC DNA]</scope>
    <source>
        <strain evidence="2 3">DK169</strain>
    </source>
</reference>
<proteinExistence type="predicted"/>
<dbReference type="Proteomes" id="UP000050827">
    <property type="component" value="Unassembled WGS sequence"/>
</dbReference>
<feature type="region of interest" description="Disordered" evidence="1">
    <location>
        <begin position="30"/>
        <end position="54"/>
    </location>
</feature>
<keyword evidence="3" id="KW-1185">Reference proteome</keyword>
<comment type="caution">
    <text evidence="2">The sequence shown here is derived from an EMBL/GenBank/DDBJ whole genome shotgun (WGS) entry which is preliminary data.</text>
</comment>